<dbReference type="GO" id="GO:0016829">
    <property type="term" value="F:lyase activity"/>
    <property type="evidence" value="ECO:0007669"/>
    <property type="project" value="InterPro"/>
</dbReference>
<comment type="caution">
    <text evidence="4">The sequence shown here is derived from an EMBL/GenBank/DDBJ whole genome shotgun (WGS) entry which is preliminary data.</text>
</comment>
<dbReference type="SUPFAM" id="SSF103378">
    <property type="entry name" value="2-methylcitrate dehydratase PrpD"/>
    <property type="match status" value="1"/>
</dbReference>
<evidence type="ECO:0000313" key="5">
    <source>
        <dbReference type="Proteomes" id="UP000430564"/>
    </source>
</evidence>
<dbReference type="RefSeq" id="WP_152158773.1">
    <property type="nucleotide sequence ID" value="NZ_WEHX01000070.1"/>
</dbReference>
<dbReference type="Proteomes" id="UP000430564">
    <property type="component" value="Unassembled WGS sequence"/>
</dbReference>
<evidence type="ECO:0000313" key="4">
    <source>
        <dbReference type="EMBL" id="KAB7656558.1"/>
    </source>
</evidence>
<dbReference type="Pfam" id="PF03972">
    <property type="entry name" value="MmgE_PrpD_N"/>
    <property type="match status" value="1"/>
</dbReference>
<feature type="domain" description="MmgE/PrpD C-terminal" evidence="3">
    <location>
        <begin position="276"/>
        <end position="438"/>
    </location>
</feature>
<reference evidence="4 5" key="1">
    <citation type="submission" date="2019-10" db="EMBL/GenBank/DDBJ databases">
        <title>Genome diversity of Sutterella seckii.</title>
        <authorList>
            <person name="Chaplin A.V."/>
            <person name="Sokolova S.R."/>
            <person name="Mosin K.A."/>
            <person name="Ivanova E.L."/>
            <person name="Kochetkova T.O."/>
            <person name="Goltsov A.Y."/>
            <person name="Trofimov D.Y."/>
            <person name="Efimov B.A."/>
        </authorList>
    </citation>
    <scope>NUCLEOTIDE SEQUENCE [LARGE SCALE GENOMIC DNA]</scope>
    <source>
        <strain evidence="4 5">ASD393</strain>
    </source>
</reference>
<comment type="similarity">
    <text evidence="1">Belongs to the PrpD family.</text>
</comment>
<evidence type="ECO:0000259" key="2">
    <source>
        <dbReference type="Pfam" id="PF03972"/>
    </source>
</evidence>
<dbReference type="InterPro" id="IPR042188">
    <property type="entry name" value="MmgE/PrpD_sf_2"/>
</dbReference>
<accession>A0A6I1EMD7</accession>
<dbReference type="Gene3D" id="1.10.4100.10">
    <property type="entry name" value="2-methylcitrate dehydratase PrpD"/>
    <property type="match status" value="1"/>
</dbReference>
<dbReference type="InterPro" id="IPR005656">
    <property type="entry name" value="MmgE_PrpD"/>
</dbReference>
<dbReference type="PANTHER" id="PTHR16943:SF8">
    <property type="entry name" value="2-METHYLCITRATE DEHYDRATASE"/>
    <property type="match status" value="1"/>
</dbReference>
<name>A0A6I1EMD7_9BURK</name>
<dbReference type="EMBL" id="WEHX01000070">
    <property type="protein sequence ID" value="KAB7656558.1"/>
    <property type="molecule type" value="Genomic_DNA"/>
</dbReference>
<dbReference type="InterPro" id="IPR036148">
    <property type="entry name" value="MmgE/PrpD_sf"/>
</dbReference>
<dbReference type="Gene3D" id="3.30.1330.120">
    <property type="entry name" value="2-methylcitrate dehydratase PrpD"/>
    <property type="match status" value="1"/>
</dbReference>
<sequence length="462" mass="49452">MTAFSPSRACADFGANLSFSDIPLDVVDRMKRDLLDWCGCAIKGSRDPASKPAREVEQLLGWAREAGVFGEPYAADFRSAAFMNGYYGHINEMDDVDRASISHPATCVIPAALSLSLFTGDSADAKAKNGADILTAVTAGFEVMLRIGAAITPAHYKIFHTTATTGPFGAAAAGARILGLSPERTLWAIGNAGSCAAGLWQFNPDGAMTKFMHAGNAAGNGVFTALLARAGFSGPAHVLEGGQGFFAGFARQEPKIEFFEDFGKYWRAGAVSFKPYPCCRHTHSAIDAGIALHKQLEPGETITKLKLHTYSTALSIAGKTDPQTGREGKFSITYCVASAIVRGVMRETDFTEEAVQDPRVKAIEQVTEVIDDPAINACVPKNWPCRIEAVTSRGRELSAQIQAPTGDPENEVSWDQLADKFRMMTDGILKSAIQDEFIACCRSFESAGPDAGAEIFRIANAK</sequence>
<dbReference type="Pfam" id="PF19305">
    <property type="entry name" value="MmgE_PrpD_C"/>
    <property type="match status" value="1"/>
</dbReference>
<gene>
    <name evidence="4" type="ORF">GBM95_08875</name>
</gene>
<dbReference type="AlphaFoldDB" id="A0A6I1EMD7"/>
<organism evidence="4 5">
    <name type="scientific">Sutterella seckii</name>
    <dbReference type="NCBI Taxonomy" id="1944635"/>
    <lineage>
        <taxon>Bacteria</taxon>
        <taxon>Pseudomonadati</taxon>
        <taxon>Pseudomonadota</taxon>
        <taxon>Betaproteobacteria</taxon>
        <taxon>Burkholderiales</taxon>
        <taxon>Sutterellaceae</taxon>
        <taxon>Sutterella</taxon>
    </lineage>
</organism>
<evidence type="ECO:0000259" key="3">
    <source>
        <dbReference type="Pfam" id="PF19305"/>
    </source>
</evidence>
<protein>
    <submittedName>
        <fullName evidence="4">MmgE/PrpD family protein</fullName>
    </submittedName>
</protein>
<dbReference type="InterPro" id="IPR045336">
    <property type="entry name" value="MmgE_PrpD_N"/>
</dbReference>
<dbReference type="InterPro" id="IPR042183">
    <property type="entry name" value="MmgE/PrpD_sf_1"/>
</dbReference>
<proteinExistence type="inferred from homology"/>
<evidence type="ECO:0000256" key="1">
    <source>
        <dbReference type="ARBA" id="ARBA00006174"/>
    </source>
</evidence>
<dbReference type="InterPro" id="IPR045337">
    <property type="entry name" value="MmgE_PrpD_C"/>
</dbReference>
<dbReference type="PANTHER" id="PTHR16943">
    <property type="entry name" value="2-METHYLCITRATE DEHYDRATASE-RELATED"/>
    <property type="match status" value="1"/>
</dbReference>
<feature type="domain" description="MmgE/PrpD N-terminal" evidence="2">
    <location>
        <begin position="10"/>
        <end position="253"/>
    </location>
</feature>
<dbReference type="OrthoDB" id="9791416at2"/>